<feature type="transmembrane region" description="Helical" evidence="8">
    <location>
        <begin position="196"/>
        <end position="214"/>
    </location>
</feature>
<dbReference type="GO" id="GO:0005886">
    <property type="term" value="C:plasma membrane"/>
    <property type="evidence" value="ECO:0007669"/>
    <property type="project" value="UniProtKB-SubCell"/>
</dbReference>
<feature type="transmembrane region" description="Helical" evidence="8">
    <location>
        <begin position="336"/>
        <end position="357"/>
    </location>
</feature>
<evidence type="ECO:0000256" key="3">
    <source>
        <dbReference type="ARBA" id="ARBA00022679"/>
    </source>
</evidence>
<reference evidence="10 11" key="1">
    <citation type="submission" date="2018-09" db="EMBL/GenBank/DDBJ databases">
        <authorList>
            <person name="Grouzdev D.S."/>
            <person name="Krutkina M.S."/>
        </authorList>
    </citation>
    <scope>NUCLEOTIDE SEQUENCE [LARGE SCALE GENOMIC DNA]</scope>
    <source>
        <strain evidence="10 11">RmlP001</strain>
    </source>
</reference>
<comment type="similarity">
    <text evidence="7">Belongs to the glycosyltransferase 87 family.</text>
</comment>
<comment type="subcellular location">
    <subcellularLocation>
        <location evidence="1">Cell membrane</location>
        <topology evidence="1">Multi-pass membrane protein</topology>
    </subcellularLocation>
</comment>
<feature type="signal peptide" evidence="9">
    <location>
        <begin position="1"/>
        <end position="23"/>
    </location>
</feature>
<evidence type="ECO:0000313" key="11">
    <source>
        <dbReference type="Proteomes" id="UP000289411"/>
    </source>
</evidence>
<keyword evidence="5 8" id="KW-1133">Transmembrane helix</keyword>
<keyword evidence="2" id="KW-1003">Cell membrane</keyword>
<protein>
    <submittedName>
        <fullName evidence="10">DUF2029 domain-containing protein</fullName>
    </submittedName>
</protein>
<feature type="transmembrane region" description="Helical" evidence="8">
    <location>
        <begin position="120"/>
        <end position="138"/>
    </location>
</feature>
<sequence length="400" mass="40546">MSRTLRVVLVGVLALQLAFGTLAAVTAVGAAPDRPEIVDFHAFVAVGRLALEGRLAEAYDATRLADIERAMGNHAVVLPFNYPPVFGLLLAPLALLPVGAAFALFAGATLALFVAVLRRLAGPWVWTALLAVAPAALIDLRIGQNGFLTAGLAGLSALLALRRRGAAAGLTAGVLLALKPHLALGLPLLFLLRRDWRALAAAAVAAALLTAASLTASGPGTLPAFLAGLGQSGGFMAAGRFPLHRMVSVDAFLMAAGVSAALALLVHGVVACGALALAAATVARLRDPAAAAGLLLAVTLLLSPYLYDYDLVLLGVALALMLPALARVLPGRKLDALLVGCAFTGGLGLLAMLLMGVLPGTRMSLGGPVLLVGFVLVATALRRDARAVPVPPLSPAVPVP</sequence>
<proteinExistence type="inferred from homology"/>
<evidence type="ECO:0000256" key="1">
    <source>
        <dbReference type="ARBA" id="ARBA00004651"/>
    </source>
</evidence>
<keyword evidence="6 8" id="KW-0472">Membrane</keyword>
<dbReference type="InterPro" id="IPR018584">
    <property type="entry name" value="GT87"/>
</dbReference>
<feature type="transmembrane region" description="Helical" evidence="8">
    <location>
        <begin position="251"/>
        <end position="277"/>
    </location>
</feature>
<dbReference type="GO" id="GO:0016758">
    <property type="term" value="F:hexosyltransferase activity"/>
    <property type="evidence" value="ECO:0007669"/>
    <property type="project" value="InterPro"/>
</dbReference>
<feature type="transmembrane region" description="Helical" evidence="8">
    <location>
        <begin position="363"/>
        <end position="381"/>
    </location>
</feature>
<evidence type="ECO:0000313" key="10">
    <source>
        <dbReference type="EMBL" id="RYB07219.1"/>
    </source>
</evidence>
<feature type="transmembrane region" description="Helical" evidence="8">
    <location>
        <begin position="289"/>
        <end position="306"/>
    </location>
</feature>
<feature type="transmembrane region" description="Helical" evidence="8">
    <location>
        <begin position="312"/>
        <end position="329"/>
    </location>
</feature>
<feature type="transmembrane region" description="Helical" evidence="8">
    <location>
        <begin position="85"/>
        <end position="113"/>
    </location>
</feature>
<evidence type="ECO:0000256" key="7">
    <source>
        <dbReference type="ARBA" id="ARBA00024033"/>
    </source>
</evidence>
<evidence type="ECO:0000256" key="9">
    <source>
        <dbReference type="SAM" id="SignalP"/>
    </source>
</evidence>
<dbReference type="AlphaFoldDB" id="A0A4Q2RKW4"/>
<keyword evidence="9" id="KW-0732">Signal</keyword>
<dbReference type="Pfam" id="PF09594">
    <property type="entry name" value="GT87"/>
    <property type="match status" value="1"/>
</dbReference>
<keyword evidence="3" id="KW-0808">Transferase</keyword>
<evidence type="ECO:0000256" key="2">
    <source>
        <dbReference type="ARBA" id="ARBA00022475"/>
    </source>
</evidence>
<organism evidence="10 11">
    <name type="scientific">Lichenibacterium ramalinae</name>
    <dbReference type="NCBI Taxonomy" id="2316527"/>
    <lineage>
        <taxon>Bacteria</taxon>
        <taxon>Pseudomonadati</taxon>
        <taxon>Pseudomonadota</taxon>
        <taxon>Alphaproteobacteria</taxon>
        <taxon>Hyphomicrobiales</taxon>
        <taxon>Lichenihabitantaceae</taxon>
        <taxon>Lichenibacterium</taxon>
    </lineage>
</organism>
<evidence type="ECO:0000256" key="6">
    <source>
        <dbReference type="ARBA" id="ARBA00023136"/>
    </source>
</evidence>
<feature type="transmembrane region" description="Helical" evidence="8">
    <location>
        <begin position="168"/>
        <end position="190"/>
    </location>
</feature>
<dbReference type="EMBL" id="QYBC01000002">
    <property type="protein sequence ID" value="RYB07219.1"/>
    <property type="molecule type" value="Genomic_DNA"/>
</dbReference>
<name>A0A4Q2RKW4_9HYPH</name>
<keyword evidence="11" id="KW-1185">Reference proteome</keyword>
<evidence type="ECO:0000256" key="4">
    <source>
        <dbReference type="ARBA" id="ARBA00022692"/>
    </source>
</evidence>
<comment type="caution">
    <text evidence="10">The sequence shown here is derived from an EMBL/GenBank/DDBJ whole genome shotgun (WGS) entry which is preliminary data.</text>
</comment>
<accession>A0A4Q2RKW4</accession>
<dbReference type="RefSeq" id="WP_129217819.1">
    <property type="nucleotide sequence ID" value="NZ_QYBC01000002.1"/>
</dbReference>
<dbReference type="Proteomes" id="UP000289411">
    <property type="component" value="Unassembled WGS sequence"/>
</dbReference>
<gene>
    <name evidence="10" type="ORF">D3272_03940</name>
</gene>
<keyword evidence="4 8" id="KW-0812">Transmembrane</keyword>
<dbReference type="OrthoDB" id="7679563at2"/>
<reference evidence="10 11" key="2">
    <citation type="submission" date="2019-02" db="EMBL/GenBank/DDBJ databases">
        <title>'Lichenibacterium ramalinii' gen. nov. sp. nov., 'Lichenibacterium minor' gen. nov. sp. nov.</title>
        <authorList>
            <person name="Pankratov T."/>
        </authorList>
    </citation>
    <scope>NUCLEOTIDE SEQUENCE [LARGE SCALE GENOMIC DNA]</scope>
    <source>
        <strain evidence="10 11">RmlP001</strain>
    </source>
</reference>
<evidence type="ECO:0000256" key="5">
    <source>
        <dbReference type="ARBA" id="ARBA00022989"/>
    </source>
</evidence>
<evidence type="ECO:0000256" key="8">
    <source>
        <dbReference type="SAM" id="Phobius"/>
    </source>
</evidence>
<feature type="chain" id="PRO_5020725625" evidence="9">
    <location>
        <begin position="24"/>
        <end position="400"/>
    </location>
</feature>